<feature type="region of interest" description="Disordered" evidence="7">
    <location>
        <begin position="1"/>
        <end position="59"/>
    </location>
</feature>
<organism evidence="8 9">
    <name type="scientific">Acrodontium crateriforme</name>
    <dbReference type="NCBI Taxonomy" id="150365"/>
    <lineage>
        <taxon>Eukaryota</taxon>
        <taxon>Fungi</taxon>
        <taxon>Dikarya</taxon>
        <taxon>Ascomycota</taxon>
        <taxon>Pezizomycotina</taxon>
        <taxon>Dothideomycetes</taxon>
        <taxon>Dothideomycetidae</taxon>
        <taxon>Mycosphaerellales</taxon>
        <taxon>Teratosphaeriaceae</taxon>
        <taxon>Acrodontium</taxon>
    </lineage>
</organism>
<dbReference type="GO" id="GO:0000447">
    <property type="term" value="P:endonucleolytic cleavage in ITS1 to separate SSU-rRNA from 5.8S rRNA and LSU-rRNA from tricistronic rRNA transcript (SSU-rRNA, 5.8S rRNA, LSU-rRNA)"/>
    <property type="evidence" value="ECO:0007669"/>
    <property type="project" value="TreeGrafter"/>
</dbReference>
<evidence type="ECO:0000256" key="1">
    <source>
        <dbReference type="ARBA" id="ARBA00004604"/>
    </source>
</evidence>
<dbReference type="InterPro" id="IPR040000">
    <property type="entry name" value="NOP9"/>
</dbReference>
<evidence type="ECO:0000256" key="2">
    <source>
        <dbReference type="ARBA" id="ARBA00016427"/>
    </source>
</evidence>
<evidence type="ECO:0000256" key="5">
    <source>
        <dbReference type="ARBA" id="ARBA00030932"/>
    </source>
</evidence>
<evidence type="ECO:0000256" key="6">
    <source>
        <dbReference type="ARBA" id="ARBA00031929"/>
    </source>
</evidence>
<gene>
    <name evidence="8" type="ORF">R9X50_00042400</name>
</gene>
<evidence type="ECO:0000256" key="7">
    <source>
        <dbReference type="SAM" id="MobiDB-lite"/>
    </source>
</evidence>
<feature type="compositionally biased region" description="Basic residues" evidence="7">
    <location>
        <begin position="1"/>
        <end position="14"/>
    </location>
</feature>
<sequence length="709" mass="80579">MPKEHKKRGRRGEKRKQEDAELLQQNEDSGKRQKSADDAFEQQDYMPMDVQEDHPMEDAPDSYDMPFFGMLDESEQEYFKSVDDMLESNSFDSPDDRQQLLDKVYEEAKDKELKIALSQSCSRLMERLIQLSTPKQLKHLFQKFNGNFKHIFSHRFGSHCCEALFMRASLVVTQEMKEKVPFTADPDEVYVTMETLFLHTLVEIEGDIGWLMSDHYASHVIRTLLLVLAGEPFDSTLVQSKRKETVTIQNSNKSHLEGMNTSRSVPKSFTAALEKLIGQSVAGLDTDKLRAFAIHPLASPTLQLLLKLELTHFGKQRAKDETSIIRTLLPDDPITSECDSAKFITGIVYEPTGSHLVEKIVEHAPGKTFKSLYKEFFRERMTLLARNEIACYVVCRILERLGKDDLAEASKEMAPRIPDLLEKNRTVVIRTLIQRCRVRDTDTKVIAEQIGNAYGGANDFDIKTFLKADQKAESINEDRNDSTQNSFTEQTPSEMHRPREPVKVHFNLLAQSMLETKGPLGKLLLDSLIGLTSDELRAMAKDPIVSRTLQAALTSSSTPQIERRKITQHFFGSMGDLAAHKFASHVVDAIWEAMHDLTHMRERVAEELAENEKKLRESSYGRAVWRNWDMDLFKRHGSAWTRQNKAQGTDGGFQNFSEVDKLKNETPVKKTPLQLAREKHAKKKAAERSGAGKEKNFGSGANSRPVASV</sequence>
<evidence type="ECO:0000313" key="9">
    <source>
        <dbReference type="Proteomes" id="UP001303373"/>
    </source>
</evidence>
<feature type="compositionally biased region" description="Basic and acidic residues" evidence="7">
    <location>
        <begin position="28"/>
        <end position="37"/>
    </location>
</feature>
<dbReference type="InterPro" id="IPR001313">
    <property type="entry name" value="Pumilio_RNA-bd_rpt"/>
</dbReference>
<feature type="compositionally biased region" description="Basic and acidic residues" evidence="7">
    <location>
        <begin position="684"/>
        <end position="696"/>
    </location>
</feature>
<keyword evidence="8" id="KW-0808">Transferase</keyword>
<dbReference type="GO" id="GO:0000472">
    <property type="term" value="P:endonucleolytic cleavage to generate mature 5'-end of SSU-rRNA from (SSU-rRNA, 5.8S rRNA, LSU-rRNA)"/>
    <property type="evidence" value="ECO:0007669"/>
    <property type="project" value="TreeGrafter"/>
</dbReference>
<dbReference type="Proteomes" id="UP001303373">
    <property type="component" value="Chromosome 1"/>
</dbReference>
<dbReference type="GO" id="GO:0000056">
    <property type="term" value="P:ribosomal small subunit export from nucleus"/>
    <property type="evidence" value="ECO:0007669"/>
    <property type="project" value="TreeGrafter"/>
</dbReference>
<protein>
    <recommendedName>
        <fullName evidence="2">Nucleolar protein 9</fullName>
    </recommendedName>
    <alternativeName>
        <fullName evidence="5 6">Pumilio domain-containing protein NOP9</fullName>
    </alternativeName>
</protein>
<name>A0AAQ3R731_9PEZI</name>
<feature type="region of interest" description="Disordered" evidence="7">
    <location>
        <begin position="473"/>
        <end position="498"/>
    </location>
</feature>
<dbReference type="GO" id="GO:0030686">
    <property type="term" value="C:90S preribosome"/>
    <property type="evidence" value="ECO:0007669"/>
    <property type="project" value="TreeGrafter"/>
</dbReference>
<dbReference type="Gene3D" id="1.25.10.10">
    <property type="entry name" value="Leucine-rich Repeat Variant"/>
    <property type="match status" value="3"/>
</dbReference>
<feature type="compositionally biased region" description="Polar residues" evidence="7">
    <location>
        <begin position="482"/>
        <end position="493"/>
    </location>
</feature>
<dbReference type="InterPro" id="IPR016024">
    <property type="entry name" value="ARM-type_fold"/>
</dbReference>
<dbReference type="SMART" id="SM00025">
    <property type="entry name" value="Pumilio"/>
    <property type="match status" value="7"/>
</dbReference>
<dbReference type="PANTHER" id="PTHR13102:SF0">
    <property type="entry name" value="NUCLEOLAR PROTEIN 9"/>
    <property type="match status" value="1"/>
</dbReference>
<keyword evidence="9" id="KW-1185">Reference proteome</keyword>
<dbReference type="GO" id="GO:0003723">
    <property type="term" value="F:RNA binding"/>
    <property type="evidence" value="ECO:0007669"/>
    <property type="project" value="InterPro"/>
</dbReference>
<proteinExistence type="predicted"/>
<feature type="compositionally biased region" description="Polar residues" evidence="7">
    <location>
        <begin position="643"/>
        <end position="657"/>
    </location>
</feature>
<dbReference type="GO" id="GO:0005730">
    <property type="term" value="C:nucleolus"/>
    <property type="evidence" value="ECO:0007669"/>
    <property type="project" value="UniProtKB-SubCell"/>
</dbReference>
<dbReference type="GO" id="GO:0030688">
    <property type="term" value="C:preribosome, small subunit precursor"/>
    <property type="evidence" value="ECO:0007669"/>
    <property type="project" value="TreeGrafter"/>
</dbReference>
<feature type="compositionally biased region" description="Basic and acidic residues" evidence="7">
    <location>
        <begin position="658"/>
        <end position="668"/>
    </location>
</feature>
<evidence type="ECO:0000313" key="8">
    <source>
        <dbReference type="EMBL" id="WPG97644.1"/>
    </source>
</evidence>
<dbReference type="GO" id="GO:0016740">
    <property type="term" value="F:transferase activity"/>
    <property type="evidence" value="ECO:0007669"/>
    <property type="project" value="UniProtKB-KW"/>
</dbReference>
<dbReference type="AlphaFoldDB" id="A0AAQ3R731"/>
<dbReference type="Pfam" id="PF22493">
    <property type="entry name" value="PUF_NOP9"/>
    <property type="match status" value="1"/>
</dbReference>
<comment type="function">
    <text evidence="4">RNA-binding nucleolar protein required for pre-rRNA processing. Involved in production of 18S rRNA and assembly of small ribosomal subunit.</text>
</comment>
<keyword evidence="3" id="KW-0677">Repeat</keyword>
<dbReference type="InterPro" id="IPR011989">
    <property type="entry name" value="ARM-like"/>
</dbReference>
<feature type="region of interest" description="Disordered" evidence="7">
    <location>
        <begin position="643"/>
        <end position="709"/>
    </location>
</feature>
<dbReference type="GO" id="GO:0000480">
    <property type="term" value="P:endonucleolytic cleavage in 5'-ETS of tricistronic rRNA transcript (SSU-rRNA, 5.8S rRNA, LSU-rRNA)"/>
    <property type="evidence" value="ECO:0007669"/>
    <property type="project" value="TreeGrafter"/>
</dbReference>
<reference evidence="8 9" key="1">
    <citation type="submission" date="2023-11" db="EMBL/GenBank/DDBJ databases">
        <title>An acidophilic fungus is an integral part of prey digestion in a carnivorous sundew plant.</title>
        <authorList>
            <person name="Tsai I.J."/>
        </authorList>
    </citation>
    <scope>NUCLEOTIDE SEQUENCE [LARGE SCALE GENOMIC DNA]</scope>
    <source>
        <strain evidence="8">169a</strain>
    </source>
</reference>
<dbReference type="PANTHER" id="PTHR13102">
    <property type="entry name" value="NUCLEOLAR PROTEIN 9"/>
    <property type="match status" value="1"/>
</dbReference>
<dbReference type="EMBL" id="CP138580">
    <property type="protein sequence ID" value="WPG97644.1"/>
    <property type="molecule type" value="Genomic_DNA"/>
</dbReference>
<comment type="subcellular location">
    <subcellularLocation>
        <location evidence="1">Nucleus</location>
        <location evidence="1">Nucleolus</location>
    </subcellularLocation>
</comment>
<evidence type="ECO:0000256" key="3">
    <source>
        <dbReference type="ARBA" id="ARBA00022737"/>
    </source>
</evidence>
<evidence type="ECO:0000256" key="4">
    <source>
        <dbReference type="ARBA" id="ARBA00024893"/>
    </source>
</evidence>
<accession>A0AAQ3R731</accession>
<dbReference type="SUPFAM" id="SSF48371">
    <property type="entry name" value="ARM repeat"/>
    <property type="match status" value="1"/>
</dbReference>